<feature type="compositionally biased region" description="Basic and acidic residues" evidence="5">
    <location>
        <begin position="253"/>
        <end position="262"/>
    </location>
</feature>
<feature type="transmembrane region" description="Helical" evidence="6">
    <location>
        <begin position="326"/>
        <end position="345"/>
    </location>
</feature>
<keyword evidence="6" id="KW-0472">Membrane</keyword>
<evidence type="ECO:0000256" key="1">
    <source>
        <dbReference type="ARBA" id="ARBA00022512"/>
    </source>
</evidence>
<feature type="domain" description="Gram-positive cocci surface proteins LPxTG" evidence="7">
    <location>
        <begin position="317"/>
        <end position="351"/>
    </location>
</feature>
<dbReference type="Gene3D" id="3.10.20.890">
    <property type="match status" value="3"/>
</dbReference>
<evidence type="ECO:0000256" key="4">
    <source>
        <dbReference type="ARBA" id="ARBA00023088"/>
    </source>
</evidence>
<evidence type="ECO:0000256" key="6">
    <source>
        <dbReference type="SAM" id="Phobius"/>
    </source>
</evidence>
<dbReference type="RefSeq" id="WP_006309760.1">
    <property type="nucleotide sequence ID" value="NZ_JH601133.1"/>
</dbReference>
<keyword evidence="6" id="KW-1133">Transmembrane helix</keyword>
<dbReference type="STRING" id="883113.HMPREF9708_01527"/>
<dbReference type="Proteomes" id="UP000006190">
    <property type="component" value="Unassembled WGS sequence"/>
</dbReference>
<dbReference type="HOGENOM" id="CLU_076560_0_0_9"/>
<organism evidence="8 9">
    <name type="scientific">Facklamia languida CCUG 37842</name>
    <dbReference type="NCBI Taxonomy" id="883113"/>
    <lineage>
        <taxon>Bacteria</taxon>
        <taxon>Bacillati</taxon>
        <taxon>Bacillota</taxon>
        <taxon>Bacilli</taxon>
        <taxon>Lactobacillales</taxon>
        <taxon>Aerococcaceae</taxon>
        <taxon>Facklamia</taxon>
    </lineage>
</organism>
<dbReference type="PATRIC" id="fig|883113.3.peg.1529"/>
<dbReference type="Pfam" id="PF18938">
    <property type="entry name" value="aRib"/>
    <property type="match status" value="3"/>
</dbReference>
<evidence type="ECO:0000259" key="7">
    <source>
        <dbReference type="PROSITE" id="PS50847"/>
    </source>
</evidence>
<feature type="region of interest" description="Disordered" evidence="5">
    <location>
        <begin position="81"/>
        <end position="106"/>
    </location>
</feature>
<evidence type="ECO:0000313" key="8">
    <source>
        <dbReference type="EMBL" id="EHR36266.1"/>
    </source>
</evidence>
<feature type="region of interest" description="Disordered" evidence="5">
    <location>
        <begin position="243"/>
        <end position="322"/>
    </location>
</feature>
<feature type="compositionally biased region" description="Basic and acidic residues" evidence="5">
    <location>
        <begin position="119"/>
        <end position="129"/>
    </location>
</feature>
<keyword evidence="3" id="KW-0732">Signal</keyword>
<feature type="region of interest" description="Disordered" evidence="5">
    <location>
        <begin position="39"/>
        <end position="69"/>
    </location>
</feature>
<gene>
    <name evidence="8" type="ORF">HMPREF9708_01527</name>
</gene>
<dbReference type="InterPro" id="IPR019931">
    <property type="entry name" value="LPXTG_anchor"/>
</dbReference>
<feature type="compositionally biased region" description="Polar residues" evidence="5">
    <location>
        <begin position="133"/>
        <end position="143"/>
    </location>
</feature>
<feature type="region of interest" description="Disordered" evidence="5">
    <location>
        <begin position="119"/>
        <end position="183"/>
    </location>
</feature>
<keyword evidence="2" id="KW-0964">Secreted</keyword>
<dbReference type="AlphaFoldDB" id="H3NKY8"/>
<dbReference type="PROSITE" id="PS50847">
    <property type="entry name" value="GRAM_POS_ANCHORING"/>
    <property type="match status" value="1"/>
</dbReference>
<feature type="compositionally biased region" description="Polar residues" evidence="5">
    <location>
        <begin position="52"/>
        <end position="62"/>
    </location>
</feature>
<accession>H3NKY8</accession>
<feature type="non-terminal residue" evidence="8">
    <location>
        <position position="1"/>
    </location>
</feature>
<keyword evidence="6" id="KW-0812">Transmembrane</keyword>
<comment type="caution">
    <text evidence="8">The sequence shown here is derived from an EMBL/GenBank/DDBJ whole genome shotgun (WGS) entry which is preliminary data.</text>
</comment>
<feature type="region of interest" description="Disordered" evidence="5">
    <location>
        <begin position="1"/>
        <end position="27"/>
    </location>
</feature>
<keyword evidence="4" id="KW-0572">Peptidoglycan-anchor</keyword>
<dbReference type="NCBIfam" id="TIGR01167">
    <property type="entry name" value="LPXTG_anchor"/>
    <property type="match status" value="1"/>
</dbReference>
<evidence type="ECO:0000256" key="5">
    <source>
        <dbReference type="SAM" id="MobiDB-lite"/>
    </source>
</evidence>
<sequence>EEETSQADQIDPVIPERTEVGDVDDLTQSEREHVKEAIEEANKDNFPEGTDVTVNEDGSATITYPDGSKDNIKAEDLIKQAEEETSQADQIDPILPDRTEVGDVDDLTQSEREHVKEAIEEANKDKFPEGTDVTVNEDGSATITYPDGSKDSIPADQLIFQREDDSDAEDDDQPSLADQIDITLPEKTGVKDINNLTEIEKEKVKIAITDANKLPKGTEVLVGSKGDVIINYPDGSHDVISREDLVYQLADSETGKPADPDKGGTPSEPGTGDADKGSDDASDSKGGDEDSSKDKDSKGGDQGSSKDSKAKDSQDKLPQTGESSSAAILGLAGLSIMAGLGLVAGRRKEDN</sequence>
<dbReference type="EMBL" id="AGEG01000016">
    <property type="protein sequence ID" value="EHR36266.1"/>
    <property type="molecule type" value="Genomic_DNA"/>
</dbReference>
<protein>
    <submittedName>
        <fullName evidence="8">LPXTG-domain-containing protein cell wall anchor domain</fullName>
    </submittedName>
</protein>
<name>H3NKY8_9LACT</name>
<reference evidence="8 9" key="1">
    <citation type="submission" date="2012-01" db="EMBL/GenBank/DDBJ databases">
        <title>The Genome Sequence of Facklamia languida CCUG 37842.</title>
        <authorList>
            <consortium name="The Broad Institute Genome Sequencing Platform"/>
            <person name="Earl A."/>
            <person name="Ward D."/>
            <person name="Feldgarden M."/>
            <person name="Gevers D."/>
            <person name="Huys G."/>
            <person name="Young S.K."/>
            <person name="Zeng Q."/>
            <person name="Gargeya S."/>
            <person name="Fitzgerald M."/>
            <person name="Haas B."/>
            <person name="Abouelleil A."/>
            <person name="Alvarado L."/>
            <person name="Arachchi H.M."/>
            <person name="Berlin A."/>
            <person name="Chapman S.B."/>
            <person name="Gearin G."/>
            <person name="Goldberg J."/>
            <person name="Griggs A."/>
            <person name="Gujja S."/>
            <person name="Hansen M."/>
            <person name="Heiman D."/>
            <person name="Howarth C."/>
            <person name="Larimer J."/>
            <person name="Lui A."/>
            <person name="MacDonald P.J.P."/>
            <person name="McCowen C."/>
            <person name="Montmayeur A."/>
            <person name="Murphy C."/>
            <person name="Neiman D."/>
            <person name="Pearson M."/>
            <person name="Priest M."/>
            <person name="Roberts A."/>
            <person name="Saif S."/>
            <person name="Shea T."/>
            <person name="Sisk P."/>
            <person name="Stolte C."/>
            <person name="Sykes S."/>
            <person name="Wortman J."/>
            <person name="Nusbaum C."/>
            <person name="Birren B."/>
        </authorList>
    </citation>
    <scope>NUCLEOTIDE SEQUENCE [LARGE SCALE GENOMIC DNA]</scope>
    <source>
        <strain evidence="8 9">CCUG 37842</strain>
    </source>
</reference>
<dbReference type="eggNOG" id="COG1196">
    <property type="taxonomic scope" value="Bacteria"/>
</dbReference>
<dbReference type="Pfam" id="PF00746">
    <property type="entry name" value="Gram_pos_anchor"/>
    <property type="match status" value="1"/>
</dbReference>
<keyword evidence="9" id="KW-1185">Reference proteome</keyword>
<evidence type="ECO:0000256" key="3">
    <source>
        <dbReference type="ARBA" id="ARBA00022729"/>
    </source>
</evidence>
<feature type="compositionally biased region" description="Basic and acidic residues" evidence="5">
    <location>
        <begin position="273"/>
        <end position="315"/>
    </location>
</feature>
<proteinExistence type="predicted"/>
<dbReference type="InterPro" id="IPR044024">
    <property type="entry name" value="aRib"/>
</dbReference>
<evidence type="ECO:0000256" key="2">
    <source>
        <dbReference type="ARBA" id="ARBA00022525"/>
    </source>
</evidence>
<keyword evidence="1" id="KW-0134">Cell wall</keyword>
<feature type="compositionally biased region" description="Acidic residues" evidence="5">
    <location>
        <begin position="164"/>
        <end position="173"/>
    </location>
</feature>
<evidence type="ECO:0000313" key="9">
    <source>
        <dbReference type="Proteomes" id="UP000006190"/>
    </source>
</evidence>